<protein>
    <submittedName>
        <fullName evidence="1">Uncharacterized protein</fullName>
    </submittedName>
</protein>
<sequence>MKFLVIVLFALSCLSCTKKSDSVSTAHSGPHAEVINQDLPDPSADISAAPQACTKDADCGGKKCVEKVCTTAH</sequence>
<name>A0A150WF18_BDEBC</name>
<evidence type="ECO:0000313" key="2">
    <source>
        <dbReference type="Proteomes" id="UP000075320"/>
    </source>
</evidence>
<organism evidence="1 2">
    <name type="scientific">Bdellovibrio bacteriovorus</name>
    <dbReference type="NCBI Taxonomy" id="959"/>
    <lineage>
        <taxon>Bacteria</taxon>
        <taxon>Pseudomonadati</taxon>
        <taxon>Bdellovibrionota</taxon>
        <taxon>Bdellovibrionia</taxon>
        <taxon>Bdellovibrionales</taxon>
        <taxon>Pseudobdellovibrionaceae</taxon>
        <taxon>Bdellovibrio</taxon>
    </lineage>
</organism>
<keyword evidence="2" id="KW-1185">Reference proteome</keyword>
<dbReference type="AlphaFoldDB" id="A0A150WF18"/>
<comment type="caution">
    <text evidence="1">The sequence shown here is derived from an EMBL/GenBank/DDBJ whole genome shotgun (WGS) entry which is preliminary data.</text>
</comment>
<dbReference type="Proteomes" id="UP000075320">
    <property type="component" value="Unassembled WGS sequence"/>
</dbReference>
<dbReference type="EMBL" id="LUKE01000006">
    <property type="protein sequence ID" value="KYG61572.1"/>
    <property type="molecule type" value="Genomic_DNA"/>
</dbReference>
<accession>A0A150WF18</accession>
<reference evidence="1 2" key="1">
    <citation type="submission" date="2016-03" db="EMBL/GenBank/DDBJ databases">
        <authorList>
            <person name="Ploux O."/>
        </authorList>
    </citation>
    <scope>NUCLEOTIDE SEQUENCE [LARGE SCALE GENOMIC DNA]</scope>
    <source>
        <strain evidence="1 2">R0</strain>
    </source>
</reference>
<proteinExistence type="predicted"/>
<gene>
    <name evidence="1" type="ORF">AZI86_17865</name>
</gene>
<evidence type="ECO:0000313" key="1">
    <source>
        <dbReference type="EMBL" id="KYG61572.1"/>
    </source>
</evidence>
<dbReference type="RefSeq" id="WP_061836654.1">
    <property type="nucleotide sequence ID" value="NZ_LUKE01000006.1"/>
</dbReference>